<reference evidence="1" key="1">
    <citation type="submission" date="2023-04" db="EMBL/GenBank/DDBJ databases">
        <title>Candida boidinii NBRC 1967.</title>
        <authorList>
            <person name="Ichikawa N."/>
            <person name="Sato H."/>
            <person name="Tonouchi N."/>
        </authorList>
    </citation>
    <scope>NUCLEOTIDE SEQUENCE</scope>
    <source>
        <strain evidence="1">NBRC 1967</strain>
    </source>
</reference>
<name>A0ACB5TRH0_CANBO</name>
<dbReference type="EMBL" id="BSXV01001706">
    <property type="protein sequence ID" value="GME93678.1"/>
    <property type="molecule type" value="Genomic_DNA"/>
</dbReference>
<sequence>MSAVLEYIQSIDLTELTRPSASTPVYKDDCMFSFETAFGDNGIDICMSCYQAFSKDGLNYTQQHSEFFDHKLFLNYRKTLKPKSDSGKYDSASGSEQPLKFAKLEVKDEIESDLFDIKTAIYCSEIDKSIDFPSNEQIPAKICEVAESILCSTSNEKREEIKAWEQEIVPCHHCFDIVQTPVDDLNLTKCSHCELKENLWICVVCGSLGCGRSQFGGVPGNSHALQHHSDNTEHHIAVKLGSLSSDSADCYCYTCNDEVTVPNLKDLLLTYNIDISHHTKTEKNLTELQIEQNVKWDFNMDGSNGEELTPIFGQGLTGLKNLGNSCYLSSVIQLLYSVPEFADCFHITEGMPVEKILNPDPASDLETQLFKLGDGLLSGRYSVPDIFTTEKVKYQRGIKPSGFKSLIGKDHAEFSTMQQQDAFEFWIYLLDIIEKKKITGVSETSPIDLFKFVLEDKLKCSNCNKVRITKNLSENVCLPVDSDVLSIDENSGKKTYGSVSFKNSFEKWLSPEEIEYNCPQCKSKQTAIKRNGFKSYPEYLVVSPQRIKLENWVPVKMDVPIDFDESLNLDFAKSQGKLDYEEELPESEEDQNEIPSSEYQFNQDAMNDLLGMGFPENRCKRALYATENSSSTVAMEWLFAHMDDSDIDDPFVIPDSTPVISKKYKDEDVESLMNMGFQKAISTKALILNKGNIEAAVEWVFSHPDDDGIIQQDNEDDVQDEEGKKIETMIQKNGSNGNYELLGVICHKGTSIHSGHYVAFIKKDTGNSNGWVLFNDEKVVPAESLESFDEIKTSGYVYVYKRKH</sequence>
<evidence type="ECO:0000313" key="2">
    <source>
        <dbReference type="Proteomes" id="UP001165101"/>
    </source>
</evidence>
<dbReference type="Proteomes" id="UP001165101">
    <property type="component" value="Unassembled WGS sequence"/>
</dbReference>
<proteinExistence type="predicted"/>
<protein>
    <submittedName>
        <fullName evidence="1">Unnamed protein product</fullName>
    </submittedName>
</protein>
<keyword evidence="2" id="KW-1185">Reference proteome</keyword>
<organism evidence="1 2">
    <name type="scientific">Candida boidinii</name>
    <name type="common">Yeast</name>
    <dbReference type="NCBI Taxonomy" id="5477"/>
    <lineage>
        <taxon>Eukaryota</taxon>
        <taxon>Fungi</taxon>
        <taxon>Dikarya</taxon>
        <taxon>Ascomycota</taxon>
        <taxon>Saccharomycotina</taxon>
        <taxon>Pichiomycetes</taxon>
        <taxon>Pichiales</taxon>
        <taxon>Pichiaceae</taxon>
        <taxon>Ogataea</taxon>
        <taxon>Ogataea/Candida clade</taxon>
    </lineage>
</organism>
<accession>A0ACB5TRH0</accession>
<comment type="caution">
    <text evidence="1">The sequence shown here is derived from an EMBL/GenBank/DDBJ whole genome shotgun (WGS) entry which is preliminary data.</text>
</comment>
<gene>
    <name evidence="1" type="ORF">Cboi01_000323100</name>
</gene>
<evidence type="ECO:0000313" key="1">
    <source>
        <dbReference type="EMBL" id="GME93678.1"/>
    </source>
</evidence>